<proteinExistence type="predicted"/>
<keyword evidence="2" id="KW-1185">Reference proteome</keyword>
<reference evidence="1" key="2">
    <citation type="submission" date="2022-01" db="EMBL/GenBank/DDBJ databases">
        <authorList>
            <person name="Yamashiro T."/>
            <person name="Shiraishi A."/>
            <person name="Satake H."/>
            <person name="Nakayama K."/>
        </authorList>
    </citation>
    <scope>NUCLEOTIDE SEQUENCE</scope>
</reference>
<feature type="non-terminal residue" evidence="1">
    <location>
        <position position="1"/>
    </location>
</feature>
<name>A0ABQ5EBP0_9ASTR</name>
<sequence>TWPFQSEFVSASYVDTCYGIVSFDKFNVSATNSESSYSLVPAQVLVNQLKGVAPAIQNSISELSSRDEVTDVTSRLSSVHIDKESSSDEVTDVTSRLSSVQIDKVSSNPAVGSLTFMCLVVSFMVVYEKGLQDGVLVDSWKIRLEALQGSFEKPFGVGTCDS</sequence>
<organism evidence="1 2">
    <name type="scientific">Tanacetum coccineum</name>
    <dbReference type="NCBI Taxonomy" id="301880"/>
    <lineage>
        <taxon>Eukaryota</taxon>
        <taxon>Viridiplantae</taxon>
        <taxon>Streptophyta</taxon>
        <taxon>Embryophyta</taxon>
        <taxon>Tracheophyta</taxon>
        <taxon>Spermatophyta</taxon>
        <taxon>Magnoliopsida</taxon>
        <taxon>eudicotyledons</taxon>
        <taxon>Gunneridae</taxon>
        <taxon>Pentapetalae</taxon>
        <taxon>asterids</taxon>
        <taxon>campanulids</taxon>
        <taxon>Asterales</taxon>
        <taxon>Asteraceae</taxon>
        <taxon>Asteroideae</taxon>
        <taxon>Anthemideae</taxon>
        <taxon>Anthemidinae</taxon>
        <taxon>Tanacetum</taxon>
    </lineage>
</organism>
<gene>
    <name evidence="1" type="ORF">Tco_0974477</name>
</gene>
<accession>A0ABQ5EBP0</accession>
<comment type="caution">
    <text evidence="1">The sequence shown here is derived from an EMBL/GenBank/DDBJ whole genome shotgun (WGS) entry which is preliminary data.</text>
</comment>
<evidence type="ECO:0000313" key="1">
    <source>
        <dbReference type="EMBL" id="GJT48320.1"/>
    </source>
</evidence>
<dbReference type="Proteomes" id="UP001151760">
    <property type="component" value="Unassembled WGS sequence"/>
</dbReference>
<dbReference type="EMBL" id="BQNB010016144">
    <property type="protein sequence ID" value="GJT48320.1"/>
    <property type="molecule type" value="Genomic_DNA"/>
</dbReference>
<evidence type="ECO:0000313" key="2">
    <source>
        <dbReference type="Proteomes" id="UP001151760"/>
    </source>
</evidence>
<protein>
    <submittedName>
        <fullName evidence="1">Uncharacterized protein</fullName>
    </submittedName>
</protein>
<reference evidence="1" key="1">
    <citation type="journal article" date="2022" name="Int. J. Mol. Sci.">
        <title>Draft Genome of Tanacetum Coccineum: Genomic Comparison of Closely Related Tanacetum-Family Plants.</title>
        <authorList>
            <person name="Yamashiro T."/>
            <person name="Shiraishi A."/>
            <person name="Nakayama K."/>
            <person name="Satake H."/>
        </authorList>
    </citation>
    <scope>NUCLEOTIDE SEQUENCE</scope>
</reference>